<dbReference type="Proteomes" id="UP000318141">
    <property type="component" value="Unassembled WGS sequence"/>
</dbReference>
<keyword evidence="1" id="KW-1133">Transmembrane helix</keyword>
<gene>
    <name evidence="2" type="ORF">L602_001900000080</name>
</gene>
<sequence length="46" mass="5214">MSQRDDYGTNARTARESSRGRHLIARPTLWVIIAVALIGLVVLSYW</sequence>
<evidence type="ECO:0000256" key="1">
    <source>
        <dbReference type="SAM" id="Phobius"/>
    </source>
</evidence>
<dbReference type="AlphaFoldDB" id="A0A562BNZ2"/>
<evidence type="ECO:0000313" key="3">
    <source>
        <dbReference type="Proteomes" id="UP000318141"/>
    </source>
</evidence>
<keyword evidence="3" id="KW-1185">Reference proteome</keyword>
<reference evidence="2 3" key="1">
    <citation type="submission" date="2019-07" db="EMBL/GenBank/DDBJ databases">
        <title>Genome sequencing of lignin-degrading bacterial isolates.</title>
        <authorList>
            <person name="Gladden J."/>
        </authorList>
    </citation>
    <scope>NUCLEOTIDE SEQUENCE [LARGE SCALE GENOMIC DNA]</scope>
    <source>
        <strain evidence="2 3">J11</strain>
    </source>
</reference>
<proteinExistence type="predicted"/>
<protein>
    <submittedName>
        <fullName evidence="2">Uncharacterized protein</fullName>
    </submittedName>
</protein>
<dbReference type="EMBL" id="VLJN01000011">
    <property type="protein sequence ID" value="TWG87005.1"/>
    <property type="molecule type" value="Genomic_DNA"/>
</dbReference>
<keyword evidence="1" id="KW-0472">Membrane</keyword>
<name>A0A562BNZ2_9BURK</name>
<comment type="caution">
    <text evidence="2">The sequence shown here is derived from an EMBL/GenBank/DDBJ whole genome shotgun (WGS) entry which is preliminary data.</text>
</comment>
<accession>A0A562BNZ2</accession>
<evidence type="ECO:0000313" key="2">
    <source>
        <dbReference type="EMBL" id="TWG87005.1"/>
    </source>
</evidence>
<keyword evidence="1" id="KW-0812">Transmembrane</keyword>
<feature type="transmembrane region" description="Helical" evidence="1">
    <location>
        <begin position="23"/>
        <end position="45"/>
    </location>
</feature>
<organism evidence="2 3">
    <name type="scientific">Cupriavidus gilardii J11</name>
    <dbReference type="NCBI Taxonomy" id="936133"/>
    <lineage>
        <taxon>Bacteria</taxon>
        <taxon>Pseudomonadati</taxon>
        <taxon>Pseudomonadota</taxon>
        <taxon>Betaproteobacteria</taxon>
        <taxon>Burkholderiales</taxon>
        <taxon>Burkholderiaceae</taxon>
        <taxon>Cupriavidus</taxon>
    </lineage>
</organism>